<proteinExistence type="predicted"/>
<organism evidence="2 3">
    <name type="scientific">Clostridium puniceum</name>
    <dbReference type="NCBI Taxonomy" id="29367"/>
    <lineage>
        <taxon>Bacteria</taxon>
        <taxon>Bacillati</taxon>
        <taxon>Bacillota</taxon>
        <taxon>Clostridia</taxon>
        <taxon>Eubacteriales</taxon>
        <taxon>Clostridiaceae</taxon>
        <taxon>Clostridium</taxon>
    </lineage>
</organism>
<feature type="region of interest" description="Disordered" evidence="1">
    <location>
        <begin position="29"/>
        <end position="68"/>
    </location>
</feature>
<sequence>MIFKKNRGLNINSEQIVMNIIIQSCRERRDEHEDLSKANGSDFTSDHELLQKSSSAIGKKHGVQVSLI</sequence>
<dbReference type="STRING" id="29367.CLPUN_36110"/>
<evidence type="ECO:0000313" key="2">
    <source>
        <dbReference type="EMBL" id="OOM74884.1"/>
    </source>
</evidence>
<keyword evidence="3" id="KW-1185">Reference proteome</keyword>
<reference evidence="2 3" key="1">
    <citation type="submission" date="2016-05" db="EMBL/GenBank/DDBJ databases">
        <title>Microbial solvent formation.</title>
        <authorList>
            <person name="Poehlein A."/>
            <person name="Montoya Solano J.D."/>
            <person name="Flitsch S."/>
            <person name="Krabben P."/>
            <person name="Duerre P."/>
            <person name="Daniel R."/>
        </authorList>
    </citation>
    <scope>NUCLEOTIDE SEQUENCE [LARGE SCALE GENOMIC DNA]</scope>
    <source>
        <strain evidence="2 3">DSM 2619</strain>
    </source>
</reference>
<evidence type="ECO:0000313" key="3">
    <source>
        <dbReference type="Proteomes" id="UP000190890"/>
    </source>
</evidence>
<protein>
    <submittedName>
        <fullName evidence="2">PTS system N,N'-diacetylchitobiose-specific transporter subunit IIA</fullName>
    </submittedName>
</protein>
<dbReference type="PROSITE" id="PS51257">
    <property type="entry name" value="PROKAR_LIPOPROTEIN"/>
    <property type="match status" value="1"/>
</dbReference>
<gene>
    <name evidence="2" type="ORF">CLPUN_36110</name>
</gene>
<dbReference type="Gene3D" id="1.20.58.80">
    <property type="entry name" value="Phosphotransferase system, lactose/cellobiose-type IIA subunit"/>
    <property type="match status" value="1"/>
</dbReference>
<evidence type="ECO:0000256" key="1">
    <source>
        <dbReference type="SAM" id="MobiDB-lite"/>
    </source>
</evidence>
<dbReference type="AlphaFoldDB" id="A0A1S8TB92"/>
<dbReference type="Proteomes" id="UP000190890">
    <property type="component" value="Unassembled WGS sequence"/>
</dbReference>
<dbReference type="RefSeq" id="WP_077848624.1">
    <property type="nucleotide sequence ID" value="NZ_LZZM01000192.1"/>
</dbReference>
<dbReference type="SUPFAM" id="SSF46973">
    <property type="entry name" value="Enzyme IIa from lactose specific PTS, IIa-lac"/>
    <property type="match status" value="1"/>
</dbReference>
<dbReference type="GO" id="GO:0009401">
    <property type="term" value="P:phosphoenolpyruvate-dependent sugar phosphotransferase system"/>
    <property type="evidence" value="ECO:0007669"/>
    <property type="project" value="InterPro"/>
</dbReference>
<name>A0A1S8TB92_9CLOT</name>
<accession>A0A1S8TB92</accession>
<comment type="caution">
    <text evidence="2">The sequence shown here is derived from an EMBL/GenBank/DDBJ whole genome shotgun (WGS) entry which is preliminary data.</text>
</comment>
<dbReference type="InterPro" id="IPR036542">
    <property type="entry name" value="PTS_IIA_lac/cel_sf"/>
</dbReference>
<dbReference type="EMBL" id="LZZM01000192">
    <property type="protein sequence ID" value="OOM74884.1"/>
    <property type="molecule type" value="Genomic_DNA"/>
</dbReference>